<evidence type="ECO:0000256" key="1">
    <source>
        <dbReference type="SAM" id="SignalP"/>
    </source>
</evidence>
<comment type="caution">
    <text evidence="2">The sequence shown here is derived from an EMBL/GenBank/DDBJ whole genome shotgun (WGS) entry which is preliminary data.</text>
</comment>
<evidence type="ECO:0000313" key="3">
    <source>
        <dbReference type="Proteomes" id="UP001167796"/>
    </source>
</evidence>
<dbReference type="RefSeq" id="WP_305010174.1">
    <property type="nucleotide sequence ID" value="NZ_JAUQSX010000001.1"/>
</dbReference>
<accession>A0ABT9A6M8</accession>
<reference evidence="2" key="1">
    <citation type="submission" date="2023-07" db="EMBL/GenBank/DDBJ databases">
        <authorList>
            <person name="Kim M.K."/>
        </authorList>
    </citation>
    <scope>NUCLEOTIDE SEQUENCE</scope>
    <source>
        <strain evidence="2">M29</strain>
    </source>
</reference>
<keyword evidence="1" id="KW-0732">Signal</keyword>
<dbReference type="Proteomes" id="UP001167796">
    <property type="component" value="Unassembled WGS sequence"/>
</dbReference>
<gene>
    <name evidence="2" type="ORF">Q5H92_03905</name>
</gene>
<feature type="signal peptide" evidence="1">
    <location>
        <begin position="1"/>
        <end position="33"/>
    </location>
</feature>
<evidence type="ECO:0008006" key="4">
    <source>
        <dbReference type="Google" id="ProtNLM"/>
    </source>
</evidence>
<protein>
    <recommendedName>
        <fullName evidence="4">DUF4177 domain-containing protein</fullName>
    </recommendedName>
</protein>
<name>A0ABT9A6M8_9BACT</name>
<evidence type="ECO:0000313" key="2">
    <source>
        <dbReference type="EMBL" id="MDO7845490.1"/>
    </source>
</evidence>
<feature type="chain" id="PRO_5046549170" description="DUF4177 domain-containing protein" evidence="1">
    <location>
        <begin position="34"/>
        <end position="131"/>
    </location>
</feature>
<keyword evidence="3" id="KW-1185">Reference proteome</keyword>
<sequence>MTFISFQPAARHSLRRIFVLFGLVAGLSLTAHAQTAPPRAYEFMTMSTFESQAKALSHILLAPPFQGKADIQLEDFGGFSTSKNLDKYQRNALLVTQQLEALTAAGWELVHVYPVSEVGVLTTRYLFRKAK</sequence>
<organism evidence="2 3">
    <name type="scientific">Hymenobacter mellowenesis</name>
    <dbReference type="NCBI Taxonomy" id="3063995"/>
    <lineage>
        <taxon>Bacteria</taxon>
        <taxon>Pseudomonadati</taxon>
        <taxon>Bacteroidota</taxon>
        <taxon>Cytophagia</taxon>
        <taxon>Cytophagales</taxon>
        <taxon>Hymenobacteraceae</taxon>
        <taxon>Hymenobacter</taxon>
    </lineage>
</organism>
<proteinExistence type="predicted"/>
<dbReference type="EMBL" id="JAUQSX010000001">
    <property type="protein sequence ID" value="MDO7845490.1"/>
    <property type="molecule type" value="Genomic_DNA"/>
</dbReference>